<feature type="compositionally biased region" description="Polar residues" evidence="10">
    <location>
        <begin position="1029"/>
        <end position="1040"/>
    </location>
</feature>
<keyword evidence="4" id="KW-0853">WD repeat</keyword>
<dbReference type="GO" id="GO:0005929">
    <property type="term" value="C:cilium"/>
    <property type="evidence" value="ECO:0007669"/>
    <property type="project" value="UniProtKB-SubCell"/>
</dbReference>
<feature type="coiled-coil region" evidence="9">
    <location>
        <begin position="878"/>
        <end position="905"/>
    </location>
</feature>
<evidence type="ECO:0000256" key="9">
    <source>
        <dbReference type="SAM" id="Coils"/>
    </source>
</evidence>
<feature type="compositionally biased region" description="Basic and acidic residues" evidence="10">
    <location>
        <begin position="428"/>
        <end position="438"/>
    </location>
</feature>
<feature type="coiled-coil region" evidence="9">
    <location>
        <begin position="1453"/>
        <end position="1480"/>
    </location>
</feature>
<feature type="compositionally biased region" description="Acidic residues" evidence="10">
    <location>
        <begin position="1525"/>
        <end position="1537"/>
    </location>
</feature>
<keyword evidence="8" id="KW-0966">Cell projection</keyword>
<feature type="region of interest" description="Disordered" evidence="10">
    <location>
        <begin position="1026"/>
        <end position="1045"/>
    </location>
</feature>
<dbReference type="PANTHER" id="PTHR14885:SF3">
    <property type="entry name" value="CILIA- AND FLAGELLA-ASSOCIATED PROTEIN 44"/>
    <property type="match status" value="1"/>
</dbReference>
<keyword evidence="5" id="KW-0677">Repeat</keyword>
<feature type="region of interest" description="Disordered" evidence="10">
    <location>
        <begin position="1514"/>
        <end position="1543"/>
    </location>
</feature>
<feature type="coiled-coil region" evidence="9">
    <location>
        <begin position="1740"/>
        <end position="1767"/>
    </location>
</feature>
<feature type="compositionally biased region" description="Polar residues" evidence="10">
    <location>
        <begin position="314"/>
        <end position="337"/>
    </location>
</feature>
<evidence type="ECO:0000313" key="11">
    <source>
        <dbReference type="EMBL" id="CDJ49024.1"/>
    </source>
</evidence>
<reference evidence="11" key="1">
    <citation type="submission" date="2013-10" db="EMBL/GenBank/DDBJ databases">
        <title>Genomic analysis of the causative agents of coccidiosis in chickens.</title>
        <authorList>
            <person name="Reid A.J."/>
            <person name="Blake D."/>
            <person name="Billington K."/>
            <person name="Browne H."/>
            <person name="Dunn M."/>
            <person name="Hung S."/>
            <person name="Kawahara F."/>
            <person name="Miranda-Saavedra D."/>
            <person name="Mourier T."/>
            <person name="Nagra H."/>
            <person name="Otto T.D."/>
            <person name="Rawlings N."/>
            <person name="Sanchez A."/>
            <person name="Sanders M."/>
            <person name="Subramaniam C."/>
            <person name="Tay Y."/>
            <person name="Dear P."/>
            <person name="Doerig C."/>
            <person name="Gruber A."/>
            <person name="Parkinson J."/>
            <person name="Shirley M."/>
            <person name="Wan K.L."/>
            <person name="Berriman M."/>
            <person name="Tomley F."/>
            <person name="Pain A."/>
        </authorList>
    </citation>
    <scope>NUCLEOTIDE SEQUENCE [LARGE SCALE GENOMIC DNA]</scope>
    <source>
        <strain evidence="11">Houghton</strain>
    </source>
</reference>
<evidence type="ECO:0000256" key="7">
    <source>
        <dbReference type="ARBA" id="ARBA00023212"/>
    </source>
</evidence>
<organism evidence="11 12">
    <name type="scientific">Eimeria brunetti</name>
    <dbReference type="NCBI Taxonomy" id="51314"/>
    <lineage>
        <taxon>Eukaryota</taxon>
        <taxon>Sar</taxon>
        <taxon>Alveolata</taxon>
        <taxon>Apicomplexa</taxon>
        <taxon>Conoidasida</taxon>
        <taxon>Coccidia</taxon>
        <taxon>Eucoccidiorida</taxon>
        <taxon>Eimeriorina</taxon>
        <taxon>Eimeriidae</taxon>
        <taxon>Eimeria</taxon>
    </lineage>
</organism>
<feature type="coiled-coil region" evidence="9">
    <location>
        <begin position="1666"/>
        <end position="1693"/>
    </location>
</feature>
<evidence type="ECO:0000256" key="3">
    <source>
        <dbReference type="ARBA" id="ARBA00022490"/>
    </source>
</evidence>
<feature type="coiled-coil region" evidence="9">
    <location>
        <begin position="1812"/>
        <end position="1839"/>
    </location>
</feature>
<protein>
    <submittedName>
        <fullName evidence="11">WD domain-containing protein, putative</fullName>
    </submittedName>
</protein>
<comment type="subcellular location">
    <subcellularLocation>
        <location evidence="1">Cell projection</location>
        <location evidence="1">Cilium</location>
    </subcellularLocation>
    <subcellularLocation>
        <location evidence="2">Cytoplasm</location>
        <location evidence="2">Cytoskeleton</location>
    </subcellularLocation>
</comment>
<reference evidence="11" key="2">
    <citation type="submission" date="2013-10" db="EMBL/GenBank/DDBJ databases">
        <authorList>
            <person name="Aslett M."/>
        </authorList>
    </citation>
    <scope>NUCLEOTIDE SEQUENCE [LARGE SCALE GENOMIC DNA]</scope>
    <source>
        <strain evidence="11">Houghton</strain>
    </source>
</reference>
<feature type="region of interest" description="Disordered" evidence="10">
    <location>
        <begin position="314"/>
        <end position="396"/>
    </location>
</feature>
<keyword evidence="6 9" id="KW-0175">Coiled coil</keyword>
<dbReference type="GO" id="GO:0005856">
    <property type="term" value="C:cytoskeleton"/>
    <property type="evidence" value="ECO:0007669"/>
    <property type="project" value="UniProtKB-SubCell"/>
</dbReference>
<proteinExistence type="predicted"/>
<keyword evidence="12" id="KW-1185">Reference proteome</keyword>
<keyword evidence="7" id="KW-0206">Cytoskeleton</keyword>
<gene>
    <name evidence="11" type="ORF">EBH_0056130</name>
</gene>
<accession>U6LKF5</accession>
<evidence type="ECO:0000256" key="1">
    <source>
        <dbReference type="ARBA" id="ARBA00004138"/>
    </source>
</evidence>
<evidence type="ECO:0000313" key="12">
    <source>
        <dbReference type="Proteomes" id="UP000030750"/>
    </source>
</evidence>
<dbReference type="EMBL" id="HG711431">
    <property type="protein sequence ID" value="CDJ49024.1"/>
    <property type="molecule type" value="Genomic_DNA"/>
</dbReference>
<keyword evidence="3" id="KW-0963">Cytoplasm</keyword>
<name>U6LKF5_9EIME</name>
<dbReference type="PANTHER" id="PTHR14885">
    <property type="entry name" value="CILIA- AND FLAGELLA-ASSOCIATED PROTEIN 43-RELATED"/>
    <property type="match status" value="1"/>
</dbReference>
<dbReference type="Proteomes" id="UP000030750">
    <property type="component" value="Unassembled WGS sequence"/>
</dbReference>
<evidence type="ECO:0000256" key="6">
    <source>
        <dbReference type="ARBA" id="ARBA00023054"/>
    </source>
</evidence>
<sequence>MTESNMLQCPVATTHIGGQDLARQQVLIVDSGVSAVAVDNDHELIAVCGRSIGKPAIASFRGKFSLAGAEAKNFEQHSTTAQCYGDTAVQAESDSISQNIMEQDVNHEISAAESPSGEGATGENVAGNAPQEELYDPQHVPLLAVVGSPFFAYQLTTSGSRHIRLWTAVQTFTGLKLKDGNIKAEVLQLMPGMSLPYRRSSSVAKEHVDGLQSLRAPSGVGRARQRVAALGDDGVLLLLKLTNVRQKEKQATAEGGVDDLEGSQCESAWRAEPLGFTTTSEPLTRLVWEHPSLMLGLAGDAAILVLIGLEQLSRQPGKNRAMENSSTGLAAGTTSLDIGQKVPVRDANGNGLGSEDMSSDCTGDDGTQEEDSDSADREVEHGATIPQPEASHSVAEDPLDLTQVVFFRQGQRIDVKIPASALRSIVPDGKDPHEHEELNGSDSEADDASDHDTTSVASREAQPVAAPSSGSLVEQCAAADETRRVLAAAMKQQQRRRAAAAAAAAAARLTAVTIAKLGGCTNTSGPLTWGPSGSDLPKTGTSCGNDGEELALEDSFLLFCGTSTLRNGIWCTPLETLLTAGTPGGSAATPATSATARPLVSLFTVLQQLNSEKSENVSCEMRGPHVTQLVVLPKRRLLLTGTSDGRVIMFPAETPNACAAARVFDSHAGSVTSIIIRQLGDTNRWALVAAAQSGAWWRCEFEYDSIRSLCKEAQDAGRGFEMNGPAKAEEDRMESQKALVCGPAQQAEKYQQQQQFLRRLLMLDASTYDDQPTSEVAGAPNGLTPKCVALHQKNVYLLSPIVLCCSNNSGKKAKEPKTPCPRPVPIDNIMQVVSNDSESTDTSLRSSAVDTLETIAMKDTAKDILQPEEPTITEHQRLSRQRAAYTEAEAAKQQERARLEDISQRFQARPARVYNILHTRANVTSMGVNTQEMMMELILREDLLQNDEAEAAKSLEIIERQIRDTGEQHQVLISTLAACFTAVACLQDIQRLQATEQAQSTASGAADMQGILEAAREKELRQLLLPEQTAPSYTPSSTRRPTVEPEAAKSLKIQEMEIPGICSGPGSLAALTLQSEDFTGTTGNAPSTDARRQRMLEMAVLLKAQPKDDSTSAQDEHRIAETIKNLNACGLTTSGTVTEASLITASRKKKQMQELAAWASAKAGSFNRSVKVLSQMRKELLRASDCILREIRQALQAVSLENSAEYLQVQSLTEMVERATVKGQSSGSSWSISKEQLIGSLEGRLKELNNTGALFETDAVKAEIEELKTALAAARQLPGEFAVSFEHLRPVAYTGIEEEPETASRTKTKFAGVSAGHIDKSTDWRISATTRHDQNLKKRLVDIIDCLRGCEIHQSCTVQAALNLHECSKIYEHYYEGESVSCDSQFSTFQGWAAIQSLEIQIQAKSSIETIKHAIFTFDKELRKLLKNRTTVHQQLLLARLKQLEQIQELSIIESVESRSIRLQQELSSEQKECQQAAELEIRRRVAETIGLRNPQQAALMQIFERNVVHKTAKLSASPHSGDAEASDLEDEVDDAEQLQGNSGDVEEDICPLGCDMAIYEALLEFRDQKTANDAALTVYQRELDELKREYAKVQGIQKQHAARYKSVEAAIHKFLRELQSSLNELETFVPLRASQRRLLVPLYKTCAAAVVAELQHETTVVAEDLKQLKRMLASAQRENKQGSQRLATLRATFKAVELVRFGVSLTLEQVEAAAVAAGHDNQARGEPVRPAFERDMEMVAVKQAQLKQQQQQYMQLKHKLRDITRRHTELLHRFALARESDSILTQQLQGEKRHQNTSDDGTFARMRLDELVRLKEMLRKSEGEIERLQALVVKMKTKGKLFHTIHAFLLRRMCLDALISFVYSAGAPTTKVKIYCAGDIGSMFVLHSHFHSFSEERSFVKHGLLGPTWEVI</sequence>
<evidence type="ECO:0000256" key="8">
    <source>
        <dbReference type="ARBA" id="ARBA00023273"/>
    </source>
</evidence>
<feature type="region of interest" description="Disordered" evidence="10">
    <location>
        <begin position="424"/>
        <end position="472"/>
    </location>
</feature>
<evidence type="ECO:0000256" key="10">
    <source>
        <dbReference type="SAM" id="MobiDB-lite"/>
    </source>
</evidence>
<feature type="compositionally biased region" description="Acidic residues" evidence="10">
    <location>
        <begin position="362"/>
        <end position="373"/>
    </location>
</feature>
<evidence type="ECO:0000256" key="4">
    <source>
        <dbReference type="ARBA" id="ARBA00022574"/>
    </source>
</evidence>
<dbReference type="OrthoDB" id="1935234at2759"/>
<evidence type="ECO:0000256" key="2">
    <source>
        <dbReference type="ARBA" id="ARBA00004245"/>
    </source>
</evidence>
<dbReference type="VEuPathDB" id="ToxoDB:EBH_0056130"/>
<evidence type="ECO:0000256" key="5">
    <source>
        <dbReference type="ARBA" id="ARBA00022737"/>
    </source>
</evidence>